<dbReference type="InterPro" id="IPR000866">
    <property type="entry name" value="AhpC/TSA"/>
</dbReference>
<comment type="catalytic activity">
    <reaction evidence="8">
        <text>a hydroperoxide + [thioredoxin]-dithiol = an alcohol + [thioredoxin]-disulfide + H2O</text>
        <dbReference type="Rhea" id="RHEA:62620"/>
        <dbReference type="Rhea" id="RHEA-COMP:10698"/>
        <dbReference type="Rhea" id="RHEA-COMP:10700"/>
        <dbReference type="ChEBI" id="CHEBI:15377"/>
        <dbReference type="ChEBI" id="CHEBI:29950"/>
        <dbReference type="ChEBI" id="CHEBI:30879"/>
        <dbReference type="ChEBI" id="CHEBI:35924"/>
        <dbReference type="ChEBI" id="CHEBI:50058"/>
        <dbReference type="EC" id="1.11.1.24"/>
    </reaction>
</comment>
<dbReference type="SUPFAM" id="SSF52833">
    <property type="entry name" value="Thioredoxin-like"/>
    <property type="match status" value="1"/>
</dbReference>
<feature type="domain" description="Alkyl hydroperoxide reductase subunit C/ Thiol specific antioxidant" evidence="10">
    <location>
        <begin position="249"/>
        <end position="285"/>
    </location>
</feature>
<sequence length="398" mass="42353">MKKAAKPKAGKPKAAAAAHPAKVEGKKADEPGKTLATHHPKAGASHGNLKVHDLPRKGSVSKPTGSHKSDASHGATAKHDTAKRGSVSKPALHKSDASHVSPAKHDTPRKSSLSKSVGVKSTSDTDSSEPPLSERSETQSVGEHQSVEEHLSVGEPQLLSSRGSPLHHQGFSMSDASFVESIIDDEESGPGGGGSGEPTGVVISRLRVVSHSRVSLGCQSGDMARNSRTMRIEAGESPVMALSQLRITGPAPDFKGTAVFGGDFKNISLSDYKGKYLVFFFYPLDLVETPRKQGGLGDMKIPLLSDKTGEIARAYGVYKDSDGVAFRGLFIIDAKGNLRQVTINDMPVGRSVDETLRLVQAFQFTDKHGEVCPAGWKPGKDTMKPNPKESKAYFQKHP</sequence>
<dbReference type="InterPro" id="IPR036249">
    <property type="entry name" value="Thioredoxin-like_sf"/>
</dbReference>
<evidence type="ECO:0000259" key="11">
    <source>
        <dbReference type="Pfam" id="PF10417"/>
    </source>
</evidence>
<dbReference type="GO" id="GO:0006979">
    <property type="term" value="P:response to oxidative stress"/>
    <property type="evidence" value="ECO:0007669"/>
    <property type="project" value="TreeGrafter"/>
</dbReference>
<dbReference type="Pfam" id="PF10417">
    <property type="entry name" value="1-cysPrx_C"/>
    <property type="match status" value="1"/>
</dbReference>
<protein>
    <recommendedName>
        <fullName evidence="2">thioredoxin-dependent peroxiredoxin</fullName>
        <ecNumber evidence="2">1.11.1.24</ecNumber>
    </recommendedName>
</protein>
<evidence type="ECO:0000256" key="2">
    <source>
        <dbReference type="ARBA" id="ARBA00013017"/>
    </source>
</evidence>
<evidence type="ECO:0000313" key="12">
    <source>
        <dbReference type="EMBL" id="KAK2172699.1"/>
    </source>
</evidence>
<keyword evidence="13" id="KW-1185">Reference proteome</keyword>
<evidence type="ECO:0000259" key="10">
    <source>
        <dbReference type="Pfam" id="PF00578"/>
    </source>
</evidence>
<evidence type="ECO:0000313" key="13">
    <source>
        <dbReference type="Proteomes" id="UP001209878"/>
    </source>
</evidence>
<dbReference type="GO" id="GO:0042744">
    <property type="term" value="P:hydrogen peroxide catabolic process"/>
    <property type="evidence" value="ECO:0007669"/>
    <property type="project" value="TreeGrafter"/>
</dbReference>
<keyword evidence="7" id="KW-0676">Redox-active center</keyword>
<evidence type="ECO:0000256" key="1">
    <source>
        <dbReference type="ARBA" id="ARBA00009796"/>
    </source>
</evidence>
<organism evidence="12 13">
    <name type="scientific">Ridgeia piscesae</name>
    <name type="common">Tubeworm</name>
    <dbReference type="NCBI Taxonomy" id="27915"/>
    <lineage>
        <taxon>Eukaryota</taxon>
        <taxon>Metazoa</taxon>
        <taxon>Spiralia</taxon>
        <taxon>Lophotrochozoa</taxon>
        <taxon>Annelida</taxon>
        <taxon>Polychaeta</taxon>
        <taxon>Sedentaria</taxon>
        <taxon>Canalipalpata</taxon>
        <taxon>Sabellida</taxon>
        <taxon>Siboglinidae</taxon>
        <taxon>Ridgeia</taxon>
    </lineage>
</organism>
<keyword evidence="3" id="KW-0575">Peroxidase</keyword>
<dbReference type="Gene3D" id="3.40.30.10">
    <property type="entry name" value="Glutaredoxin"/>
    <property type="match status" value="2"/>
</dbReference>
<reference evidence="12" key="1">
    <citation type="journal article" date="2023" name="Mol. Biol. Evol.">
        <title>Third-Generation Sequencing Reveals the Adaptive Role of the Epigenome in Three Deep-Sea Polychaetes.</title>
        <authorList>
            <person name="Perez M."/>
            <person name="Aroh O."/>
            <person name="Sun Y."/>
            <person name="Lan Y."/>
            <person name="Juniper S.K."/>
            <person name="Young C.R."/>
            <person name="Angers B."/>
            <person name="Qian P.Y."/>
        </authorList>
    </citation>
    <scope>NUCLEOTIDE SEQUENCE</scope>
    <source>
        <strain evidence="12">R07B-5</strain>
    </source>
</reference>
<feature type="region of interest" description="Disordered" evidence="9">
    <location>
        <begin position="374"/>
        <end position="398"/>
    </location>
</feature>
<evidence type="ECO:0000256" key="6">
    <source>
        <dbReference type="ARBA" id="ARBA00023157"/>
    </source>
</evidence>
<dbReference type="EMBL" id="JAODUO010000938">
    <property type="protein sequence ID" value="KAK2172699.1"/>
    <property type="molecule type" value="Genomic_DNA"/>
</dbReference>
<comment type="similarity">
    <text evidence="1">Belongs to the peroxiredoxin family. AhpC/Prx1 subfamily.</text>
</comment>
<feature type="compositionally biased region" description="Basic and acidic residues" evidence="9">
    <location>
        <begin position="93"/>
        <end position="109"/>
    </location>
</feature>
<evidence type="ECO:0000256" key="5">
    <source>
        <dbReference type="ARBA" id="ARBA00023002"/>
    </source>
</evidence>
<dbReference type="PANTHER" id="PTHR10681:SF163">
    <property type="entry name" value="AT16346P-RELATED"/>
    <property type="match status" value="1"/>
</dbReference>
<evidence type="ECO:0000256" key="3">
    <source>
        <dbReference type="ARBA" id="ARBA00022559"/>
    </source>
</evidence>
<dbReference type="Pfam" id="PF00578">
    <property type="entry name" value="AhpC-TSA"/>
    <property type="match status" value="2"/>
</dbReference>
<gene>
    <name evidence="12" type="ORF">NP493_939g01006</name>
</gene>
<feature type="compositionally biased region" description="Basic and acidic residues" evidence="9">
    <location>
        <begin position="378"/>
        <end position="391"/>
    </location>
</feature>
<dbReference type="GO" id="GO:0045454">
    <property type="term" value="P:cell redox homeostasis"/>
    <property type="evidence" value="ECO:0007669"/>
    <property type="project" value="TreeGrafter"/>
</dbReference>
<evidence type="ECO:0000256" key="7">
    <source>
        <dbReference type="ARBA" id="ARBA00023284"/>
    </source>
</evidence>
<dbReference type="InterPro" id="IPR019479">
    <property type="entry name" value="Peroxiredoxin_C"/>
</dbReference>
<dbReference type="GO" id="GO:0008379">
    <property type="term" value="F:thioredoxin peroxidase activity"/>
    <property type="evidence" value="ECO:0007669"/>
    <property type="project" value="TreeGrafter"/>
</dbReference>
<evidence type="ECO:0000256" key="9">
    <source>
        <dbReference type="SAM" id="MobiDB-lite"/>
    </source>
</evidence>
<evidence type="ECO:0000256" key="8">
    <source>
        <dbReference type="ARBA" id="ARBA00049091"/>
    </source>
</evidence>
<feature type="compositionally biased region" description="Basic and acidic residues" evidence="9">
    <location>
        <begin position="67"/>
        <end position="83"/>
    </location>
</feature>
<dbReference type="GO" id="GO:0033554">
    <property type="term" value="P:cellular response to stress"/>
    <property type="evidence" value="ECO:0007669"/>
    <property type="project" value="TreeGrafter"/>
</dbReference>
<feature type="compositionally biased region" description="Low complexity" evidence="9">
    <location>
        <begin position="110"/>
        <end position="122"/>
    </location>
</feature>
<dbReference type="Proteomes" id="UP001209878">
    <property type="component" value="Unassembled WGS sequence"/>
</dbReference>
<feature type="domain" description="Alkyl hydroperoxide reductase subunit C/ Thiol specific antioxidant" evidence="10">
    <location>
        <begin position="299"/>
        <end position="340"/>
    </location>
</feature>
<dbReference type="PANTHER" id="PTHR10681">
    <property type="entry name" value="THIOREDOXIN PEROXIDASE"/>
    <property type="match status" value="1"/>
</dbReference>
<keyword evidence="5" id="KW-0560">Oxidoreductase</keyword>
<dbReference type="GO" id="GO:0005829">
    <property type="term" value="C:cytosol"/>
    <property type="evidence" value="ECO:0007669"/>
    <property type="project" value="TreeGrafter"/>
</dbReference>
<dbReference type="InterPro" id="IPR050217">
    <property type="entry name" value="Peroxiredoxin"/>
</dbReference>
<dbReference type="AlphaFoldDB" id="A0AAD9KJE6"/>
<dbReference type="EC" id="1.11.1.24" evidence="2"/>
<feature type="region of interest" description="Disordered" evidence="9">
    <location>
        <begin position="1"/>
        <end position="150"/>
    </location>
</feature>
<dbReference type="CDD" id="cd03015">
    <property type="entry name" value="PRX_Typ2cys"/>
    <property type="match status" value="1"/>
</dbReference>
<name>A0AAD9KJE6_RIDPI</name>
<keyword evidence="6" id="KW-1015">Disulfide bond</keyword>
<evidence type="ECO:0000256" key="4">
    <source>
        <dbReference type="ARBA" id="ARBA00022862"/>
    </source>
</evidence>
<comment type="caution">
    <text evidence="12">The sequence shown here is derived from an EMBL/GenBank/DDBJ whole genome shotgun (WGS) entry which is preliminary data.</text>
</comment>
<accession>A0AAD9KJE6</accession>
<feature type="compositionally biased region" description="Basic and acidic residues" evidence="9">
    <location>
        <begin position="21"/>
        <end position="32"/>
    </location>
</feature>
<proteinExistence type="inferred from homology"/>
<feature type="domain" description="Peroxiredoxin C-terminal" evidence="11">
    <location>
        <begin position="361"/>
        <end position="395"/>
    </location>
</feature>
<keyword evidence="4" id="KW-0049">Antioxidant</keyword>
<feature type="compositionally biased region" description="Basic residues" evidence="9">
    <location>
        <begin position="1"/>
        <end position="11"/>
    </location>
</feature>